<evidence type="ECO:0008006" key="4">
    <source>
        <dbReference type="Google" id="ProtNLM"/>
    </source>
</evidence>
<proteinExistence type="predicted"/>
<dbReference type="OrthoDB" id="997115at2"/>
<dbReference type="EMBL" id="VFRQ01000001">
    <property type="protein sequence ID" value="TPE46201.1"/>
    <property type="molecule type" value="Genomic_DNA"/>
</dbReference>
<dbReference type="PROSITE" id="PS51257">
    <property type="entry name" value="PROKAR_LIPOPROTEIN"/>
    <property type="match status" value="1"/>
</dbReference>
<organism evidence="2 3">
    <name type="scientific">Pontibacter mangrovi</name>
    <dbReference type="NCBI Taxonomy" id="2589816"/>
    <lineage>
        <taxon>Bacteria</taxon>
        <taxon>Pseudomonadati</taxon>
        <taxon>Bacteroidota</taxon>
        <taxon>Cytophagia</taxon>
        <taxon>Cytophagales</taxon>
        <taxon>Hymenobacteraceae</taxon>
        <taxon>Pontibacter</taxon>
    </lineage>
</organism>
<dbReference type="InterPro" id="IPR046601">
    <property type="entry name" value="DUF6660"/>
</dbReference>
<sequence>MKHLTVLWAMLILALSCLPCMDGSAAFAEGHATTVQADEHHRDDAQDEDMCTPLCECHCCGGIKVAFHAPFMPVPQVVQLTASPGAYVARSAANPSFPFWHPPRV</sequence>
<evidence type="ECO:0000256" key="1">
    <source>
        <dbReference type="SAM" id="SignalP"/>
    </source>
</evidence>
<dbReference type="Proteomes" id="UP000316727">
    <property type="component" value="Unassembled WGS sequence"/>
</dbReference>
<dbReference type="RefSeq" id="WP_140619001.1">
    <property type="nucleotide sequence ID" value="NZ_VFRQ01000001.1"/>
</dbReference>
<feature type="signal peptide" evidence="1">
    <location>
        <begin position="1"/>
        <end position="28"/>
    </location>
</feature>
<keyword evidence="1" id="KW-0732">Signal</keyword>
<comment type="caution">
    <text evidence="2">The sequence shown here is derived from an EMBL/GenBank/DDBJ whole genome shotgun (WGS) entry which is preliminary data.</text>
</comment>
<evidence type="ECO:0000313" key="2">
    <source>
        <dbReference type="EMBL" id="TPE46201.1"/>
    </source>
</evidence>
<gene>
    <name evidence="2" type="ORF">FJM65_02320</name>
</gene>
<name>A0A501WGB1_9BACT</name>
<dbReference type="AlphaFoldDB" id="A0A501WGB1"/>
<evidence type="ECO:0000313" key="3">
    <source>
        <dbReference type="Proteomes" id="UP000316727"/>
    </source>
</evidence>
<feature type="chain" id="PRO_5021494682" description="DUF2946 domain-containing protein" evidence="1">
    <location>
        <begin position="29"/>
        <end position="105"/>
    </location>
</feature>
<protein>
    <recommendedName>
        <fullName evidence="4">DUF2946 domain-containing protein</fullName>
    </recommendedName>
</protein>
<reference evidence="2 3" key="1">
    <citation type="submission" date="2019-06" db="EMBL/GenBank/DDBJ databases">
        <title>A novel bacterium of genus Pontibacter, isolated from marine sediment.</title>
        <authorList>
            <person name="Huang H."/>
            <person name="Mo K."/>
            <person name="Hu Y."/>
        </authorList>
    </citation>
    <scope>NUCLEOTIDE SEQUENCE [LARGE SCALE GENOMIC DNA]</scope>
    <source>
        <strain evidence="2 3">HB172049</strain>
    </source>
</reference>
<keyword evidence="3" id="KW-1185">Reference proteome</keyword>
<dbReference type="Pfam" id="PF20365">
    <property type="entry name" value="DUF6660"/>
    <property type="match status" value="1"/>
</dbReference>
<accession>A0A501WGB1</accession>